<comment type="caution">
    <text evidence="1">The sequence shown here is derived from an EMBL/GenBank/DDBJ whole genome shotgun (WGS) entry which is preliminary data.</text>
</comment>
<dbReference type="AlphaFoldDB" id="A0A0F4PJQ7"/>
<name>A0A0F4PJQ7_9GAMM</name>
<dbReference type="Proteomes" id="UP000033664">
    <property type="component" value="Unassembled WGS sequence"/>
</dbReference>
<dbReference type="SUPFAM" id="SSF109604">
    <property type="entry name" value="HD-domain/PDEase-like"/>
    <property type="match status" value="1"/>
</dbReference>
<dbReference type="RefSeq" id="WP_045979970.1">
    <property type="nucleotide sequence ID" value="NZ_JXXY01000015.1"/>
</dbReference>
<dbReference type="EMBL" id="JXXZ01000006">
    <property type="protein sequence ID" value="KJZ00480.1"/>
    <property type="molecule type" value="Genomic_DNA"/>
</dbReference>
<keyword evidence="2" id="KW-1185">Reference proteome</keyword>
<sequence>MTKSTYNPKYVEQFDRVIDYIVRFDKAALSRSQWSSLYPALLGLSERLSVLAHKQNGLFQWLLSTHIQNLAYAQSLRLKRIAIVAGLCRAHNYHRSDTQVMMMAALSADISVLSLLNKRHNGEALSSAERQRFSQSALLSLKMLSLSGEEQPALTQIIAKLKRYRREIISHQRAPLYDGYTRIVACASILAEQMTATRPLHLFNACAQLYKATHNVAIQQDCDTLVNFYSPQLLGSRQRFEENDYLYMGCHPDGQYIFTDAQATKSRFRLLANPHWQYRQPVRYRSWSSVSARASVPVQRASSAAGAQRDHDAIVAQIRGAHGYSDIEKVIAQDDTLVAQIMMQASQYNRGAQQASSLRHALSMVGLYSVGDFIARVMLEEKMLQLCHPMAQFLQARVHSAIRIVEDIARQTKDLQHERLSALLLCYFNFFIFECPQRLSRTIALNPLKTPMQQDIARPLATLLGVQQYDNEALRHYLTSHIGNNEWVNALLNSEQQPFDQLNSNARLCCTLKIILFYTFSGPATASAWQQQLVKQTMVDWQGPSTKIERLVDRALSCAPHNGI</sequence>
<evidence type="ECO:0000313" key="1">
    <source>
        <dbReference type="EMBL" id="KJZ00480.1"/>
    </source>
</evidence>
<gene>
    <name evidence="1" type="ORF">TW72_07290</name>
</gene>
<accession>A0A0F4PJQ7</accession>
<reference evidence="1 2" key="1">
    <citation type="journal article" date="2015" name="BMC Genomics">
        <title>Genome mining reveals unlocked bioactive potential of marine Gram-negative bacteria.</title>
        <authorList>
            <person name="Machado H."/>
            <person name="Sonnenschein E.C."/>
            <person name="Melchiorsen J."/>
            <person name="Gram L."/>
        </authorList>
    </citation>
    <scope>NUCLEOTIDE SEQUENCE [LARGE SCALE GENOMIC DNA]</scope>
    <source>
        <strain evidence="1 2">S3137</strain>
    </source>
</reference>
<organism evidence="1 2">
    <name type="scientific">Pseudoalteromonas ruthenica</name>
    <dbReference type="NCBI Taxonomy" id="151081"/>
    <lineage>
        <taxon>Bacteria</taxon>
        <taxon>Pseudomonadati</taxon>
        <taxon>Pseudomonadota</taxon>
        <taxon>Gammaproteobacteria</taxon>
        <taxon>Alteromonadales</taxon>
        <taxon>Pseudoalteromonadaceae</taxon>
        <taxon>Pseudoalteromonas</taxon>
    </lineage>
</organism>
<dbReference type="OrthoDB" id="6297978at2"/>
<dbReference type="Gene3D" id="1.10.3210.10">
    <property type="entry name" value="Hypothetical protein af1432"/>
    <property type="match status" value="1"/>
</dbReference>
<dbReference type="PATRIC" id="fig|151081.8.peg.2784"/>
<evidence type="ECO:0000313" key="2">
    <source>
        <dbReference type="Proteomes" id="UP000033664"/>
    </source>
</evidence>
<dbReference type="eggNOG" id="ENOG502ZCEY">
    <property type="taxonomic scope" value="Bacteria"/>
</dbReference>
<dbReference type="GeneID" id="58228288"/>
<protein>
    <submittedName>
        <fullName evidence="1">Uncharacterized protein</fullName>
    </submittedName>
</protein>
<proteinExistence type="predicted"/>